<keyword evidence="3" id="KW-1185">Reference proteome</keyword>
<sequence>GSGIIKLGLEQLHKTRLTFEIPTISPSSVSQSILYVHTPPQTEVFYLYTCTAIVALNMTRRLTTFVKNTFDTRSRSKPLSMGHLGGSSTLSSEQLY</sequence>
<name>A0A392Q8C1_9FABA</name>
<feature type="region of interest" description="Disordered" evidence="1">
    <location>
        <begin position="73"/>
        <end position="96"/>
    </location>
</feature>
<feature type="compositionally biased region" description="Polar residues" evidence="1">
    <location>
        <begin position="86"/>
        <end position="96"/>
    </location>
</feature>
<organism evidence="2 3">
    <name type="scientific">Trifolium medium</name>
    <dbReference type="NCBI Taxonomy" id="97028"/>
    <lineage>
        <taxon>Eukaryota</taxon>
        <taxon>Viridiplantae</taxon>
        <taxon>Streptophyta</taxon>
        <taxon>Embryophyta</taxon>
        <taxon>Tracheophyta</taxon>
        <taxon>Spermatophyta</taxon>
        <taxon>Magnoliopsida</taxon>
        <taxon>eudicotyledons</taxon>
        <taxon>Gunneridae</taxon>
        <taxon>Pentapetalae</taxon>
        <taxon>rosids</taxon>
        <taxon>fabids</taxon>
        <taxon>Fabales</taxon>
        <taxon>Fabaceae</taxon>
        <taxon>Papilionoideae</taxon>
        <taxon>50 kb inversion clade</taxon>
        <taxon>NPAAA clade</taxon>
        <taxon>Hologalegina</taxon>
        <taxon>IRL clade</taxon>
        <taxon>Trifolieae</taxon>
        <taxon>Trifolium</taxon>
    </lineage>
</organism>
<comment type="caution">
    <text evidence="2">The sequence shown here is derived from an EMBL/GenBank/DDBJ whole genome shotgun (WGS) entry which is preliminary data.</text>
</comment>
<dbReference type="EMBL" id="LXQA010116601">
    <property type="protein sequence ID" value="MCI19796.1"/>
    <property type="molecule type" value="Genomic_DNA"/>
</dbReference>
<proteinExistence type="predicted"/>
<accession>A0A392Q8C1</accession>
<reference evidence="2 3" key="1">
    <citation type="journal article" date="2018" name="Front. Plant Sci.">
        <title>Red Clover (Trifolium pratense) and Zigzag Clover (T. medium) - A Picture of Genomic Similarities and Differences.</title>
        <authorList>
            <person name="Dluhosova J."/>
            <person name="Istvanek J."/>
            <person name="Nedelnik J."/>
            <person name="Repkova J."/>
        </authorList>
    </citation>
    <scope>NUCLEOTIDE SEQUENCE [LARGE SCALE GENOMIC DNA]</scope>
    <source>
        <strain evidence="3">cv. 10/8</strain>
        <tissue evidence="2">Leaf</tissue>
    </source>
</reference>
<protein>
    <submittedName>
        <fullName evidence="2">Uncharacterized protein</fullName>
    </submittedName>
</protein>
<evidence type="ECO:0000313" key="3">
    <source>
        <dbReference type="Proteomes" id="UP000265520"/>
    </source>
</evidence>
<dbReference type="AlphaFoldDB" id="A0A392Q8C1"/>
<dbReference type="Proteomes" id="UP000265520">
    <property type="component" value="Unassembled WGS sequence"/>
</dbReference>
<evidence type="ECO:0000313" key="2">
    <source>
        <dbReference type="EMBL" id="MCI19796.1"/>
    </source>
</evidence>
<feature type="non-terminal residue" evidence="2">
    <location>
        <position position="1"/>
    </location>
</feature>
<evidence type="ECO:0000256" key="1">
    <source>
        <dbReference type="SAM" id="MobiDB-lite"/>
    </source>
</evidence>